<dbReference type="GO" id="GO:0051726">
    <property type="term" value="P:regulation of cell cycle"/>
    <property type="evidence" value="ECO:0007669"/>
    <property type="project" value="InterPro"/>
</dbReference>
<keyword evidence="9" id="KW-1185">Reference proteome</keyword>
<dbReference type="InterPro" id="IPR044275">
    <property type="entry name" value="KRP"/>
</dbReference>
<reference evidence="9" key="1">
    <citation type="journal article" date="2017" name="Front. Plant Sci.">
        <title>Climate Clever Clovers: New Paradigm to Reduce the Environmental Footprint of Ruminants by Breeding Low Methanogenic Forages Utilizing Haplotype Variation.</title>
        <authorList>
            <person name="Kaur P."/>
            <person name="Appels R."/>
            <person name="Bayer P.E."/>
            <person name="Keeble-Gagnere G."/>
            <person name="Wang J."/>
            <person name="Hirakawa H."/>
            <person name="Shirasawa K."/>
            <person name="Vercoe P."/>
            <person name="Stefanova K."/>
            <person name="Durmic Z."/>
            <person name="Nichols P."/>
            <person name="Revell C."/>
            <person name="Isobe S.N."/>
            <person name="Edwards D."/>
            <person name="Erskine W."/>
        </authorList>
    </citation>
    <scope>NUCLEOTIDE SEQUENCE [LARGE SCALE GENOMIC DNA]</scope>
    <source>
        <strain evidence="9">cv. Daliak</strain>
    </source>
</reference>
<keyword evidence="4" id="KW-0131">Cell cycle</keyword>
<proteinExistence type="inferred from homology"/>
<comment type="similarity">
    <text evidence="2 5">Belongs to the CDI family. ICK/KRP subfamily.</text>
</comment>
<evidence type="ECO:0000256" key="2">
    <source>
        <dbReference type="ARBA" id="ARBA00010274"/>
    </source>
</evidence>
<comment type="subcellular location">
    <subcellularLocation>
        <location evidence="1">Nucleus</location>
        <location evidence="1">Nucleoplasm</location>
    </subcellularLocation>
</comment>
<evidence type="ECO:0000313" key="9">
    <source>
        <dbReference type="Proteomes" id="UP000242715"/>
    </source>
</evidence>
<dbReference type="InterPro" id="IPR044898">
    <property type="entry name" value="CDI_dom_sf"/>
</dbReference>
<dbReference type="GO" id="GO:0004861">
    <property type="term" value="F:cyclin-dependent protein serine/threonine kinase inhibitor activity"/>
    <property type="evidence" value="ECO:0007669"/>
    <property type="project" value="UniProtKB-UniRule"/>
</dbReference>
<name>A0A2Z6MS49_TRISU</name>
<evidence type="ECO:0000256" key="3">
    <source>
        <dbReference type="ARBA" id="ARBA00023013"/>
    </source>
</evidence>
<evidence type="ECO:0000313" key="8">
    <source>
        <dbReference type="EMBL" id="GAU21809.1"/>
    </source>
</evidence>
<dbReference type="Gene3D" id="4.10.365.10">
    <property type="entry name" value="p27"/>
    <property type="match status" value="1"/>
</dbReference>
<evidence type="ECO:0000256" key="1">
    <source>
        <dbReference type="ARBA" id="ARBA00004642"/>
    </source>
</evidence>
<dbReference type="GO" id="GO:0005654">
    <property type="term" value="C:nucleoplasm"/>
    <property type="evidence" value="ECO:0007669"/>
    <property type="project" value="UniProtKB-SubCell"/>
</dbReference>
<protein>
    <recommendedName>
        <fullName evidence="5">Cyclin-dependent kinase inhibitor</fullName>
    </recommendedName>
</protein>
<evidence type="ECO:0000256" key="6">
    <source>
        <dbReference type="SAM" id="MobiDB-lite"/>
    </source>
</evidence>
<evidence type="ECO:0000256" key="4">
    <source>
        <dbReference type="ARBA" id="ARBA00023306"/>
    </source>
</evidence>
<evidence type="ECO:0000259" key="7">
    <source>
        <dbReference type="Pfam" id="PF02234"/>
    </source>
</evidence>
<dbReference type="Pfam" id="PF02234">
    <property type="entry name" value="CDI"/>
    <property type="match status" value="1"/>
</dbReference>
<dbReference type="Proteomes" id="UP000242715">
    <property type="component" value="Unassembled WGS sequence"/>
</dbReference>
<dbReference type="PANTHER" id="PTHR46776">
    <property type="entry name" value="CYCLIN-DEPENDENT KINASE INHIBITOR 4-RELATED"/>
    <property type="match status" value="1"/>
</dbReference>
<dbReference type="AlphaFoldDB" id="A0A2Z6MS49"/>
<dbReference type="InterPro" id="IPR003175">
    <property type="entry name" value="CDI_dom"/>
</dbReference>
<gene>
    <name evidence="8" type="ORF">TSUD_176550</name>
</gene>
<keyword evidence="3 5" id="KW-0649">Protein kinase inhibitor</keyword>
<feature type="domain" description="Cyclin-dependent kinase inhibitor" evidence="7">
    <location>
        <begin position="162"/>
        <end position="208"/>
    </location>
</feature>
<dbReference type="OrthoDB" id="6373236at2759"/>
<dbReference type="PIRSF" id="PIRSF017811">
    <property type="entry name" value="CDK_inhib_pln"/>
    <property type="match status" value="1"/>
</dbReference>
<feature type="region of interest" description="Disordered" evidence="6">
    <location>
        <begin position="59"/>
        <end position="94"/>
    </location>
</feature>
<accession>A0A2Z6MS49</accession>
<sequence>MGKYMKKSKIAGDVAAVIMETPSHASTIGVRTRAKTLALQKSPQNIDSSSYLQLRSRRLRKLLPPPQPRRENSSAGNSRLRDCSGKTSSSVEKLGSFGAEEENVDLTVEGSFGENFLEIESRDRSTRESTPCSLIRDSSVIRTPGSTTKQRTHRVIHEHMQRNIPTSCEMDEFFDLAEKQQQAKFMEKYNFDVVNDVPLPGRYEWVPVLD</sequence>
<evidence type="ECO:0000256" key="5">
    <source>
        <dbReference type="PIRNR" id="PIRNR017811"/>
    </source>
</evidence>
<dbReference type="EMBL" id="DF973238">
    <property type="protein sequence ID" value="GAU21809.1"/>
    <property type="molecule type" value="Genomic_DNA"/>
</dbReference>
<organism evidence="8 9">
    <name type="scientific">Trifolium subterraneum</name>
    <name type="common">Subterranean clover</name>
    <dbReference type="NCBI Taxonomy" id="3900"/>
    <lineage>
        <taxon>Eukaryota</taxon>
        <taxon>Viridiplantae</taxon>
        <taxon>Streptophyta</taxon>
        <taxon>Embryophyta</taxon>
        <taxon>Tracheophyta</taxon>
        <taxon>Spermatophyta</taxon>
        <taxon>Magnoliopsida</taxon>
        <taxon>eudicotyledons</taxon>
        <taxon>Gunneridae</taxon>
        <taxon>Pentapetalae</taxon>
        <taxon>rosids</taxon>
        <taxon>fabids</taxon>
        <taxon>Fabales</taxon>
        <taxon>Fabaceae</taxon>
        <taxon>Papilionoideae</taxon>
        <taxon>50 kb inversion clade</taxon>
        <taxon>NPAAA clade</taxon>
        <taxon>Hologalegina</taxon>
        <taxon>IRL clade</taxon>
        <taxon>Trifolieae</taxon>
        <taxon>Trifolium</taxon>
    </lineage>
</organism>